<keyword evidence="3" id="KW-1185">Reference proteome</keyword>
<name>A0A9D3SZB6_MEGAT</name>
<proteinExistence type="predicted"/>
<accession>A0A9D3SZB6</accession>
<protein>
    <submittedName>
        <fullName evidence="2">Uncharacterized protein</fullName>
    </submittedName>
</protein>
<sequence>MAYARGDADRRRREGGERQRGREGAGVSAEGSLGNQRAKAERGHNGAANRRTITGATTLTCTVEASAWPLRGKTGELCR</sequence>
<gene>
    <name evidence="2" type="ORF">MATL_G00212940</name>
</gene>
<dbReference type="AlphaFoldDB" id="A0A9D3SZB6"/>
<reference evidence="2" key="1">
    <citation type="submission" date="2021-01" db="EMBL/GenBank/DDBJ databases">
        <authorList>
            <person name="Zahm M."/>
            <person name="Roques C."/>
            <person name="Cabau C."/>
            <person name="Klopp C."/>
            <person name="Donnadieu C."/>
            <person name="Jouanno E."/>
            <person name="Lampietro C."/>
            <person name="Louis A."/>
            <person name="Herpin A."/>
            <person name="Echchiki A."/>
            <person name="Berthelot C."/>
            <person name="Parey E."/>
            <person name="Roest-Crollius H."/>
            <person name="Braasch I."/>
            <person name="Postlethwait J."/>
            <person name="Bobe J."/>
            <person name="Montfort J."/>
            <person name="Bouchez O."/>
            <person name="Begum T."/>
            <person name="Mejri S."/>
            <person name="Adams A."/>
            <person name="Chen W.-J."/>
            <person name="Guiguen Y."/>
        </authorList>
    </citation>
    <scope>NUCLEOTIDE SEQUENCE</scope>
    <source>
        <strain evidence="2">YG-15Mar2019-1</strain>
        <tissue evidence="2">Brain</tissue>
    </source>
</reference>
<evidence type="ECO:0000313" key="3">
    <source>
        <dbReference type="Proteomes" id="UP001046870"/>
    </source>
</evidence>
<comment type="caution">
    <text evidence="2">The sequence shown here is derived from an EMBL/GenBank/DDBJ whole genome shotgun (WGS) entry which is preliminary data.</text>
</comment>
<feature type="compositionally biased region" description="Basic and acidic residues" evidence="1">
    <location>
        <begin position="1"/>
        <end position="23"/>
    </location>
</feature>
<feature type="region of interest" description="Disordered" evidence="1">
    <location>
        <begin position="1"/>
        <end position="53"/>
    </location>
</feature>
<dbReference type="Proteomes" id="UP001046870">
    <property type="component" value="Chromosome 19"/>
</dbReference>
<dbReference type="EMBL" id="JAFDVH010000019">
    <property type="protein sequence ID" value="KAG7459652.1"/>
    <property type="molecule type" value="Genomic_DNA"/>
</dbReference>
<evidence type="ECO:0000256" key="1">
    <source>
        <dbReference type="SAM" id="MobiDB-lite"/>
    </source>
</evidence>
<evidence type="ECO:0000313" key="2">
    <source>
        <dbReference type="EMBL" id="KAG7459652.1"/>
    </source>
</evidence>
<organism evidence="2 3">
    <name type="scientific">Megalops atlanticus</name>
    <name type="common">Tarpon</name>
    <name type="synonym">Clupea gigantea</name>
    <dbReference type="NCBI Taxonomy" id="7932"/>
    <lineage>
        <taxon>Eukaryota</taxon>
        <taxon>Metazoa</taxon>
        <taxon>Chordata</taxon>
        <taxon>Craniata</taxon>
        <taxon>Vertebrata</taxon>
        <taxon>Euteleostomi</taxon>
        <taxon>Actinopterygii</taxon>
        <taxon>Neopterygii</taxon>
        <taxon>Teleostei</taxon>
        <taxon>Elopiformes</taxon>
        <taxon>Megalopidae</taxon>
        <taxon>Megalops</taxon>
    </lineage>
</organism>